<dbReference type="Proteomes" id="UP001202180">
    <property type="component" value="Unassembled WGS sequence"/>
</dbReference>
<protein>
    <submittedName>
        <fullName evidence="1">Uncharacterized protein</fullName>
    </submittedName>
</protein>
<sequence>MFTNNFIGQSQNADLCRIVNPDVLMFNQSGQTLIVCAQQPLVIDNKALGYRLRFQLDYFRYSYDSLLVS</sequence>
<organism evidence="1 2">
    <name type="scientific">Spirosoma liriopis</name>
    <dbReference type="NCBI Taxonomy" id="2937440"/>
    <lineage>
        <taxon>Bacteria</taxon>
        <taxon>Pseudomonadati</taxon>
        <taxon>Bacteroidota</taxon>
        <taxon>Cytophagia</taxon>
        <taxon>Cytophagales</taxon>
        <taxon>Cytophagaceae</taxon>
        <taxon>Spirosoma</taxon>
    </lineage>
</organism>
<gene>
    <name evidence="1" type="ORF">M0L20_29310</name>
</gene>
<dbReference type="EMBL" id="JALPRF010000014">
    <property type="protein sequence ID" value="MCK8496000.1"/>
    <property type="molecule type" value="Genomic_DNA"/>
</dbReference>
<accession>A0ABT0HVK0</accession>
<evidence type="ECO:0000313" key="1">
    <source>
        <dbReference type="EMBL" id="MCK8496000.1"/>
    </source>
</evidence>
<proteinExistence type="predicted"/>
<evidence type="ECO:0000313" key="2">
    <source>
        <dbReference type="Proteomes" id="UP001202180"/>
    </source>
</evidence>
<dbReference type="RefSeq" id="WP_354004309.1">
    <property type="nucleotide sequence ID" value="NZ_JALPRF010000014.1"/>
</dbReference>
<comment type="caution">
    <text evidence="1">The sequence shown here is derived from an EMBL/GenBank/DDBJ whole genome shotgun (WGS) entry which is preliminary data.</text>
</comment>
<name>A0ABT0HVK0_9BACT</name>
<reference evidence="1 2" key="1">
    <citation type="submission" date="2022-04" db="EMBL/GenBank/DDBJ databases">
        <title>Spirosoma sp. strain RP8 genome sequencing and assembly.</title>
        <authorList>
            <person name="Jung Y."/>
        </authorList>
    </citation>
    <scope>NUCLEOTIDE SEQUENCE [LARGE SCALE GENOMIC DNA]</scope>
    <source>
        <strain evidence="1 2">RP8</strain>
    </source>
</reference>
<keyword evidence="2" id="KW-1185">Reference proteome</keyword>